<dbReference type="AlphaFoldDB" id="A0A510UZW0"/>
<reference evidence="3 4" key="1">
    <citation type="submission" date="2019-07" db="EMBL/GenBank/DDBJ databases">
        <title>Whole genome shotgun sequence of Cellulomonas xylanilytica NBRC 101102.</title>
        <authorList>
            <person name="Hosoyama A."/>
            <person name="Uohara A."/>
            <person name="Ohji S."/>
            <person name="Ichikawa N."/>
        </authorList>
    </citation>
    <scope>NUCLEOTIDE SEQUENCE [LARGE SCALE GENOMIC DNA]</scope>
    <source>
        <strain evidence="3 4">NBRC 101102</strain>
    </source>
</reference>
<dbReference type="OrthoDB" id="3293184at2"/>
<feature type="region of interest" description="Disordered" evidence="1">
    <location>
        <begin position="38"/>
        <end position="71"/>
    </location>
</feature>
<dbReference type="GO" id="GO:0006508">
    <property type="term" value="P:proteolysis"/>
    <property type="evidence" value="ECO:0007669"/>
    <property type="project" value="InterPro"/>
</dbReference>
<comment type="caution">
    <text evidence="3">The sequence shown here is derived from an EMBL/GenBank/DDBJ whole genome shotgun (WGS) entry which is preliminary data.</text>
</comment>
<dbReference type="PANTHER" id="PTHR34385">
    <property type="entry name" value="D-ALANYL-D-ALANINE CARBOXYPEPTIDASE"/>
    <property type="match status" value="1"/>
</dbReference>
<name>A0A510UZW0_9CELL</name>
<dbReference type="InterPro" id="IPR009045">
    <property type="entry name" value="Zn_M74/Hedgehog-like"/>
</dbReference>
<dbReference type="InterPro" id="IPR003709">
    <property type="entry name" value="VanY-like_core_dom"/>
</dbReference>
<dbReference type="EMBL" id="BJUB01000002">
    <property type="protein sequence ID" value="GEK20197.1"/>
    <property type="molecule type" value="Genomic_DNA"/>
</dbReference>
<feature type="domain" description="D-alanyl-D-alanine carboxypeptidase-like core" evidence="2">
    <location>
        <begin position="87"/>
        <end position="188"/>
    </location>
</feature>
<gene>
    <name evidence="3" type="ORF">CXY01_07170</name>
</gene>
<dbReference type="Proteomes" id="UP000321118">
    <property type="component" value="Unassembled WGS sequence"/>
</dbReference>
<dbReference type="CDD" id="cd14846">
    <property type="entry name" value="Peptidase_M15_like"/>
    <property type="match status" value="1"/>
</dbReference>
<keyword evidence="4" id="KW-1185">Reference proteome</keyword>
<evidence type="ECO:0000313" key="4">
    <source>
        <dbReference type="Proteomes" id="UP000321118"/>
    </source>
</evidence>
<organism evidence="3 4">
    <name type="scientific">Cellulomonas xylanilytica</name>
    <dbReference type="NCBI Taxonomy" id="233583"/>
    <lineage>
        <taxon>Bacteria</taxon>
        <taxon>Bacillati</taxon>
        <taxon>Actinomycetota</taxon>
        <taxon>Actinomycetes</taxon>
        <taxon>Micrococcales</taxon>
        <taxon>Cellulomonadaceae</taxon>
        <taxon>Cellulomonas</taxon>
    </lineage>
</organism>
<evidence type="ECO:0000256" key="1">
    <source>
        <dbReference type="SAM" id="MobiDB-lite"/>
    </source>
</evidence>
<dbReference type="Pfam" id="PF02557">
    <property type="entry name" value="VanY"/>
    <property type="match status" value="1"/>
</dbReference>
<protein>
    <recommendedName>
        <fullName evidence="2">D-alanyl-D-alanine carboxypeptidase-like core domain-containing protein</fullName>
    </recommendedName>
</protein>
<accession>A0A510UZW0</accession>
<dbReference type="PANTHER" id="PTHR34385:SF1">
    <property type="entry name" value="PEPTIDOGLYCAN L-ALANYL-D-GLUTAMATE ENDOPEPTIDASE CWLK"/>
    <property type="match status" value="1"/>
</dbReference>
<feature type="compositionally biased region" description="Pro residues" evidence="1">
    <location>
        <begin position="46"/>
        <end position="56"/>
    </location>
</feature>
<proteinExistence type="predicted"/>
<evidence type="ECO:0000313" key="3">
    <source>
        <dbReference type="EMBL" id="GEK20197.1"/>
    </source>
</evidence>
<dbReference type="InterPro" id="IPR052179">
    <property type="entry name" value="DD-CPase-like"/>
</dbReference>
<dbReference type="Gene3D" id="3.30.1380.10">
    <property type="match status" value="1"/>
</dbReference>
<evidence type="ECO:0000259" key="2">
    <source>
        <dbReference type="Pfam" id="PF02557"/>
    </source>
</evidence>
<dbReference type="GO" id="GO:0008233">
    <property type="term" value="F:peptidase activity"/>
    <property type="evidence" value="ECO:0007669"/>
    <property type="project" value="InterPro"/>
</dbReference>
<dbReference type="RefSeq" id="WP_146925699.1">
    <property type="nucleotide sequence ID" value="NZ_BJUB01000002.1"/>
</dbReference>
<sequence>MSSPPRKRTRSAVAVLALAAVGVAAGVGLLDDQPSAASVVSATPGRPTPPGAPPHDPATGPGTGLGADGSVPDGVTVFDEVPAVANLDAALLDAVRRAATDAAGAGVTFEVNSGWRSAEYQERLLRDAVTQYGSAQEAARWVATAGTSPHVQGDAIDVGPWAAMDWLAQHGAAYGLCQIYANEPWHYELRPDAVGSDCPAQYTDPTQDPRMQQ</sequence>
<dbReference type="SUPFAM" id="SSF55166">
    <property type="entry name" value="Hedgehog/DD-peptidase"/>
    <property type="match status" value="1"/>
</dbReference>